<dbReference type="PANTHER" id="PTHR43744:SF13">
    <property type="entry name" value="SN-GLYCEROL-3-PHOSPHATE TRANSPORT INTEGRAL MEMBRANE PROTEIN ABC TRANSPORTER UGPE-RELATED"/>
    <property type="match status" value="1"/>
</dbReference>
<evidence type="ECO:0000313" key="10">
    <source>
        <dbReference type="Proteomes" id="UP000000263"/>
    </source>
</evidence>
<dbReference type="GO" id="GO:0055085">
    <property type="term" value="P:transmembrane transport"/>
    <property type="evidence" value="ECO:0007669"/>
    <property type="project" value="InterPro"/>
</dbReference>
<evidence type="ECO:0000256" key="5">
    <source>
        <dbReference type="ARBA" id="ARBA00022989"/>
    </source>
</evidence>
<dbReference type="STRING" id="383372.Rcas_0114"/>
<dbReference type="GO" id="GO:0005886">
    <property type="term" value="C:plasma membrane"/>
    <property type="evidence" value="ECO:0007669"/>
    <property type="project" value="UniProtKB-SubCell"/>
</dbReference>
<dbReference type="InterPro" id="IPR035906">
    <property type="entry name" value="MetI-like_sf"/>
</dbReference>
<feature type="transmembrane region" description="Helical" evidence="7">
    <location>
        <begin position="129"/>
        <end position="150"/>
    </location>
</feature>
<accession>A7NFM4</accession>
<reference evidence="9 10" key="1">
    <citation type="submission" date="2007-08" db="EMBL/GenBank/DDBJ databases">
        <title>Complete sequence of Roseiflexus castenholzii DSM 13941.</title>
        <authorList>
            <consortium name="US DOE Joint Genome Institute"/>
            <person name="Copeland A."/>
            <person name="Lucas S."/>
            <person name="Lapidus A."/>
            <person name="Barry K."/>
            <person name="Glavina del Rio T."/>
            <person name="Dalin E."/>
            <person name="Tice H."/>
            <person name="Pitluck S."/>
            <person name="Thompson L.S."/>
            <person name="Brettin T."/>
            <person name="Bruce D."/>
            <person name="Detter J.C."/>
            <person name="Han C."/>
            <person name="Tapia R."/>
            <person name="Schmutz J."/>
            <person name="Larimer F."/>
            <person name="Land M."/>
            <person name="Hauser L."/>
            <person name="Kyrpides N."/>
            <person name="Mikhailova N."/>
            <person name="Bryant D.A."/>
            <person name="Hanada S."/>
            <person name="Tsukatani Y."/>
            <person name="Richardson P."/>
        </authorList>
    </citation>
    <scope>NUCLEOTIDE SEQUENCE [LARGE SCALE GENOMIC DNA]</scope>
    <source>
        <strain evidence="10">DSM 13941 / HLO8</strain>
    </source>
</reference>
<feature type="transmembrane region" description="Helical" evidence="7">
    <location>
        <begin position="29"/>
        <end position="52"/>
    </location>
</feature>
<comment type="similarity">
    <text evidence="7">Belongs to the binding-protein-dependent transport system permease family.</text>
</comment>
<dbReference type="KEGG" id="rca:Rcas_0114"/>
<feature type="transmembrane region" description="Helical" evidence="7">
    <location>
        <begin position="93"/>
        <end position="122"/>
    </location>
</feature>
<evidence type="ECO:0000259" key="8">
    <source>
        <dbReference type="PROSITE" id="PS50928"/>
    </source>
</evidence>
<dbReference type="OrthoDB" id="9771544at2"/>
<feature type="transmembrane region" description="Helical" evidence="7">
    <location>
        <begin position="204"/>
        <end position="226"/>
    </location>
</feature>
<dbReference type="CDD" id="cd06261">
    <property type="entry name" value="TM_PBP2"/>
    <property type="match status" value="1"/>
</dbReference>
<dbReference type="AlphaFoldDB" id="A7NFM4"/>
<comment type="subcellular location">
    <subcellularLocation>
        <location evidence="1 7">Cell membrane</location>
        <topology evidence="1 7">Multi-pass membrane protein</topology>
    </subcellularLocation>
</comment>
<evidence type="ECO:0000313" key="9">
    <source>
        <dbReference type="EMBL" id="ABU56250.1"/>
    </source>
</evidence>
<evidence type="ECO:0000256" key="6">
    <source>
        <dbReference type="ARBA" id="ARBA00023136"/>
    </source>
</evidence>
<keyword evidence="6 7" id="KW-0472">Membrane</keyword>
<dbReference type="Gene3D" id="1.10.3720.10">
    <property type="entry name" value="MetI-like"/>
    <property type="match status" value="1"/>
</dbReference>
<dbReference type="PANTHER" id="PTHR43744">
    <property type="entry name" value="ABC TRANSPORTER PERMEASE PROTEIN MG189-RELATED-RELATED"/>
    <property type="match status" value="1"/>
</dbReference>
<evidence type="ECO:0000256" key="3">
    <source>
        <dbReference type="ARBA" id="ARBA00022475"/>
    </source>
</evidence>
<protein>
    <submittedName>
        <fullName evidence="9">Binding-protein-dependent transport systems inner membrane component</fullName>
    </submittedName>
</protein>
<proteinExistence type="inferred from homology"/>
<dbReference type="SUPFAM" id="SSF161098">
    <property type="entry name" value="MetI-like"/>
    <property type="match status" value="1"/>
</dbReference>
<keyword evidence="4 7" id="KW-0812">Transmembrane</keyword>
<gene>
    <name evidence="9" type="ordered locus">Rcas_0114</name>
</gene>
<dbReference type="eggNOG" id="COG0395">
    <property type="taxonomic scope" value="Bacteria"/>
</dbReference>
<dbReference type="PROSITE" id="PS50928">
    <property type="entry name" value="ABC_TM1"/>
    <property type="match status" value="1"/>
</dbReference>
<dbReference type="EMBL" id="CP000804">
    <property type="protein sequence ID" value="ABU56250.1"/>
    <property type="molecule type" value="Genomic_DNA"/>
</dbReference>
<dbReference type="Pfam" id="PF00528">
    <property type="entry name" value="BPD_transp_1"/>
    <property type="match status" value="1"/>
</dbReference>
<dbReference type="RefSeq" id="WP_011997655.1">
    <property type="nucleotide sequence ID" value="NC_009767.1"/>
</dbReference>
<evidence type="ECO:0000256" key="7">
    <source>
        <dbReference type="RuleBase" id="RU363032"/>
    </source>
</evidence>
<dbReference type="InterPro" id="IPR000515">
    <property type="entry name" value="MetI-like"/>
</dbReference>
<keyword evidence="2 7" id="KW-0813">Transport</keyword>
<sequence length="299" mass="33365">MEQQAGLQQRAAMKRHGRRQRARALQQRLLWRMAGYAAIIVSVLVIGLPIYWMLVASLKTSREIYIVPPTWIPLNPTLDNYPDAWRAAPFARYYINSIIVTLATTLSKMTLAVLTAYALVFLRFPGKNIVFLIVLAALMVPAQITIVPNFLTMGDLGLVNTYWGLILPGAATAFGTFLMRQYFMTLPREVFEAAEIDGAGHMRRLWEIAVPLAMPALVTTGLFAVVNEWNEFLWPLIITSTEDMRTLPIGVARLLDQEGLARWGVVMAGTMFVVLPVVVLFVWAQRYIVEGIAAGAVKG</sequence>
<organism evidence="9 10">
    <name type="scientific">Roseiflexus castenholzii (strain DSM 13941 / HLO8)</name>
    <dbReference type="NCBI Taxonomy" id="383372"/>
    <lineage>
        <taxon>Bacteria</taxon>
        <taxon>Bacillati</taxon>
        <taxon>Chloroflexota</taxon>
        <taxon>Chloroflexia</taxon>
        <taxon>Chloroflexales</taxon>
        <taxon>Roseiflexineae</taxon>
        <taxon>Roseiflexaceae</taxon>
        <taxon>Roseiflexus</taxon>
    </lineage>
</organism>
<feature type="domain" description="ABC transmembrane type-1" evidence="8">
    <location>
        <begin position="94"/>
        <end position="284"/>
    </location>
</feature>
<keyword evidence="10" id="KW-1185">Reference proteome</keyword>
<keyword evidence="3" id="KW-1003">Cell membrane</keyword>
<evidence type="ECO:0000256" key="4">
    <source>
        <dbReference type="ARBA" id="ARBA00022692"/>
    </source>
</evidence>
<dbReference type="HOGENOM" id="CLU_016047_1_1_0"/>
<name>A7NFM4_ROSCS</name>
<keyword evidence="5 7" id="KW-1133">Transmembrane helix</keyword>
<evidence type="ECO:0000256" key="2">
    <source>
        <dbReference type="ARBA" id="ARBA00022448"/>
    </source>
</evidence>
<evidence type="ECO:0000256" key="1">
    <source>
        <dbReference type="ARBA" id="ARBA00004651"/>
    </source>
</evidence>
<feature type="transmembrane region" description="Helical" evidence="7">
    <location>
        <begin position="263"/>
        <end position="284"/>
    </location>
</feature>
<feature type="transmembrane region" description="Helical" evidence="7">
    <location>
        <begin position="162"/>
        <end position="183"/>
    </location>
</feature>
<dbReference type="Proteomes" id="UP000000263">
    <property type="component" value="Chromosome"/>
</dbReference>